<evidence type="ECO:0000256" key="1">
    <source>
        <dbReference type="SAM" id="SignalP"/>
    </source>
</evidence>
<dbReference type="InterPro" id="IPR010664">
    <property type="entry name" value="LipoPS_assembly_LptC-rel"/>
</dbReference>
<dbReference type="Proteomes" id="UP000651271">
    <property type="component" value="Unassembled WGS sequence"/>
</dbReference>
<protein>
    <submittedName>
        <fullName evidence="2">LPS export ABC transporter periplasmic protein LptC</fullName>
    </submittedName>
</protein>
<dbReference type="Gene3D" id="2.60.450.10">
    <property type="entry name" value="Lipopolysaccharide (LPS) transport protein A like domain"/>
    <property type="match status" value="1"/>
</dbReference>
<accession>A0ABR7YAJ6</accession>
<keyword evidence="1" id="KW-0732">Signal</keyword>
<keyword evidence="3" id="KW-1185">Reference proteome</keyword>
<comment type="caution">
    <text evidence="2">The sequence shown here is derived from an EMBL/GenBank/DDBJ whole genome shotgun (WGS) entry which is preliminary data.</text>
</comment>
<dbReference type="PROSITE" id="PS51257">
    <property type="entry name" value="PROKAR_LIPOPROTEIN"/>
    <property type="match status" value="1"/>
</dbReference>
<dbReference type="Pfam" id="PF06835">
    <property type="entry name" value="LptC"/>
    <property type="match status" value="1"/>
</dbReference>
<reference evidence="2 3" key="1">
    <citation type="submission" date="2020-08" db="EMBL/GenBank/DDBJ databases">
        <title>Sphingobacterium sp. DN04309 isolated from aquaculture water.</title>
        <authorList>
            <person name="Zhang M."/>
        </authorList>
    </citation>
    <scope>NUCLEOTIDE SEQUENCE [LARGE SCALE GENOMIC DNA]</scope>
    <source>
        <strain evidence="2 3">DN04309</strain>
    </source>
</reference>
<proteinExistence type="predicted"/>
<feature type="signal peptide" evidence="1">
    <location>
        <begin position="1"/>
        <end position="26"/>
    </location>
</feature>
<evidence type="ECO:0000313" key="2">
    <source>
        <dbReference type="EMBL" id="MBD1428302.1"/>
    </source>
</evidence>
<dbReference type="EMBL" id="JACOIJ010000002">
    <property type="protein sequence ID" value="MBD1428302.1"/>
    <property type="molecule type" value="Genomic_DNA"/>
</dbReference>
<feature type="chain" id="PRO_5045600156" evidence="1">
    <location>
        <begin position="27"/>
        <end position="203"/>
    </location>
</feature>
<dbReference type="NCBIfam" id="TIGR04409">
    <property type="entry name" value="LptC_YrbK"/>
    <property type="match status" value="1"/>
</dbReference>
<evidence type="ECO:0000313" key="3">
    <source>
        <dbReference type="Proteomes" id="UP000651271"/>
    </source>
</evidence>
<dbReference type="RefSeq" id="WP_165290025.1">
    <property type="nucleotide sequence ID" value="NZ_JACOIJ010000002.1"/>
</dbReference>
<gene>
    <name evidence="2" type="primary">lptC</name>
    <name evidence="2" type="ORF">H8B04_01765</name>
</gene>
<organism evidence="2 3">
    <name type="scientific">Sphingobacterium litopenaei</name>
    <dbReference type="NCBI Taxonomy" id="2763500"/>
    <lineage>
        <taxon>Bacteria</taxon>
        <taxon>Pseudomonadati</taxon>
        <taxon>Bacteroidota</taxon>
        <taxon>Sphingobacteriia</taxon>
        <taxon>Sphingobacteriales</taxon>
        <taxon>Sphingobacteriaceae</taxon>
        <taxon>Sphingobacterium</taxon>
    </lineage>
</organism>
<sequence length="203" mass="23132">MINKFRKQNMASLFALCVIGILLFTACENEMKDINAIENIKAEEAVDLYKDVKIIYSDSAVVKAQLTGPEMKIYHDTTQGKNNNYEFEKGLQIIFYDATGKETQRIRSDYGIQRALQGITEFRKNVVINMADGSVIKSEEIFYDENQKIYYNSVPITMDFKDARGSMQATSFRSDTDFKNIQGENMTGFYLPSNNSQLPAFGQ</sequence>
<dbReference type="InterPro" id="IPR026265">
    <property type="entry name" value="LptC"/>
</dbReference>
<name>A0ABR7YAJ6_9SPHI</name>